<evidence type="ECO:0000256" key="3">
    <source>
        <dbReference type="ARBA" id="ARBA00022449"/>
    </source>
</evidence>
<feature type="transmembrane region" description="Helical" evidence="4">
    <location>
        <begin position="69"/>
        <end position="90"/>
    </location>
</feature>
<accession>A0ABW5XZR7</accession>
<dbReference type="NCBIfam" id="NF009314">
    <property type="entry name" value="PRK12674.1-2"/>
    <property type="match status" value="1"/>
</dbReference>
<evidence type="ECO:0000313" key="5">
    <source>
        <dbReference type="EMBL" id="MFD2868573.1"/>
    </source>
</evidence>
<dbReference type="PANTHER" id="PTHR34703">
    <property type="entry name" value="ANTIPORTER SUBUNIT MNHG2-RELATED"/>
    <property type="match status" value="1"/>
</dbReference>
<name>A0ABW5XZR7_9BACL</name>
<comment type="caution">
    <text evidence="5">The sequence shown here is derived from an EMBL/GenBank/DDBJ whole genome shotgun (WGS) entry which is preliminary data.</text>
</comment>
<evidence type="ECO:0000256" key="1">
    <source>
        <dbReference type="ARBA" id="ARBA00004141"/>
    </source>
</evidence>
<keyword evidence="3" id="KW-0050">Antiport</keyword>
<dbReference type="Pfam" id="PF03334">
    <property type="entry name" value="PhaG_MnhG_YufB"/>
    <property type="match status" value="1"/>
</dbReference>
<keyword evidence="4" id="KW-0812">Transmembrane</keyword>
<feature type="transmembrane region" description="Helical" evidence="4">
    <location>
        <begin position="42"/>
        <end position="63"/>
    </location>
</feature>
<feature type="transmembrane region" description="Helical" evidence="4">
    <location>
        <begin position="6"/>
        <end position="30"/>
    </location>
</feature>
<keyword evidence="6" id="KW-1185">Reference proteome</keyword>
<evidence type="ECO:0000313" key="6">
    <source>
        <dbReference type="Proteomes" id="UP001597568"/>
    </source>
</evidence>
<dbReference type="RefSeq" id="WP_380147619.1">
    <property type="nucleotide sequence ID" value="NZ_JBHUOR010000042.1"/>
</dbReference>
<proteinExistence type="inferred from homology"/>
<comment type="subcellular location">
    <subcellularLocation>
        <location evidence="1">Membrane</location>
        <topology evidence="1">Multi-pass membrane protein</topology>
    </subcellularLocation>
</comment>
<evidence type="ECO:0000256" key="4">
    <source>
        <dbReference type="SAM" id="Phobius"/>
    </source>
</evidence>
<dbReference type="PANTHER" id="PTHR34703:SF1">
    <property type="entry name" value="ANTIPORTER SUBUNIT MNHG2-RELATED"/>
    <property type="match status" value="1"/>
</dbReference>
<dbReference type="Proteomes" id="UP001597568">
    <property type="component" value="Unassembled WGS sequence"/>
</dbReference>
<keyword evidence="4" id="KW-0472">Membrane</keyword>
<evidence type="ECO:0000256" key="2">
    <source>
        <dbReference type="ARBA" id="ARBA00008404"/>
    </source>
</evidence>
<keyword evidence="4" id="KW-1133">Transmembrane helix</keyword>
<dbReference type="NCBIfam" id="TIGR01300">
    <property type="entry name" value="CPA3_mnhG_phaG"/>
    <property type="match status" value="1"/>
</dbReference>
<protein>
    <submittedName>
        <fullName evidence="5">Na+/H+ antiporter subunit G</fullName>
    </submittedName>
</protein>
<sequence length="125" mass="13562">MNANQIVELIAALLILFASIMSVISAFGIIRMPDVYTRSHAATKSSTLAVLLALTGAFVYLIASTNYVSVRLLLGIIFVFLTAPVAGHLITRAAYRSGVPLSEQSGDDALYEQIFDEKGKKRIEQ</sequence>
<dbReference type="InterPro" id="IPR005133">
    <property type="entry name" value="PhaG_MnhG_YufB"/>
</dbReference>
<keyword evidence="3" id="KW-0813">Transport</keyword>
<dbReference type="EMBL" id="JBHUOR010000042">
    <property type="protein sequence ID" value="MFD2868573.1"/>
    <property type="molecule type" value="Genomic_DNA"/>
</dbReference>
<comment type="similarity">
    <text evidence="2">Belongs to the CPA3 antiporters (TC 2.A.63) subunit G family.</text>
</comment>
<dbReference type="NCBIfam" id="NF009236">
    <property type="entry name" value="PRK12586.1"/>
    <property type="match status" value="1"/>
</dbReference>
<organism evidence="5 6">
    <name type="scientific">Kurthia populi</name>
    <dbReference type="NCBI Taxonomy" id="1562132"/>
    <lineage>
        <taxon>Bacteria</taxon>
        <taxon>Bacillati</taxon>
        <taxon>Bacillota</taxon>
        <taxon>Bacilli</taxon>
        <taxon>Bacillales</taxon>
        <taxon>Caryophanaceae</taxon>
        <taxon>Kurthia</taxon>
    </lineage>
</organism>
<gene>
    <name evidence="5" type="ORF">ACFSY7_08675</name>
</gene>
<reference evidence="6" key="1">
    <citation type="journal article" date="2019" name="Int. J. Syst. Evol. Microbiol.">
        <title>The Global Catalogue of Microorganisms (GCM) 10K type strain sequencing project: providing services to taxonomists for standard genome sequencing and annotation.</title>
        <authorList>
            <consortium name="The Broad Institute Genomics Platform"/>
            <consortium name="The Broad Institute Genome Sequencing Center for Infectious Disease"/>
            <person name="Wu L."/>
            <person name="Ma J."/>
        </authorList>
    </citation>
    <scope>NUCLEOTIDE SEQUENCE [LARGE SCALE GENOMIC DNA]</scope>
    <source>
        <strain evidence="6">KCTC 33522</strain>
    </source>
</reference>